<reference evidence="1" key="2">
    <citation type="submission" date="2025-09" db="UniProtKB">
        <authorList>
            <consortium name="EnsemblPlants"/>
        </authorList>
    </citation>
    <scope>IDENTIFICATION</scope>
</reference>
<dbReference type="EnsemblPlants" id="AVESA.00010b.r2.4DG0790210.1">
    <property type="protein sequence ID" value="AVESA.00010b.r2.4DG0790210.1.CDS"/>
    <property type="gene ID" value="AVESA.00010b.r2.4DG0790210"/>
</dbReference>
<keyword evidence="2" id="KW-1185">Reference proteome</keyword>
<evidence type="ECO:0000313" key="2">
    <source>
        <dbReference type="Proteomes" id="UP001732700"/>
    </source>
</evidence>
<organism evidence="1 2">
    <name type="scientific">Avena sativa</name>
    <name type="common">Oat</name>
    <dbReference type="NCBI Taxonomy" id="4498"/>
    <lineage>
        <taxon>Eukaryota</taxon>
        <taxon>Viridiplantae</taxon>
        <taxon>Streptophyta</taxon>
        <taxon>Embryophyta</taxon>
        <taxon>Tracheophyta</taxon>
        <taxon>Spermatophyta</taxon>
        <taxon>Magnoliopsida</taxon>
        <taxon>Liliopsida</taxon>
        <taxon>Poales</taxon>
        <taxon>Poaceae</taxon>
        <taxon>BOP clade</taxon>
        <taxon>Pooideae</taxon>
        <taxon>Poodae</taxon>
        <taxon>Poeae</taxon>
        <taxon>Poeae Chloroplast Group 1 (Aveneae type)</taxon>
        <taxon>Aveninae</taxon>
        <taxon>Avena</taxon>
    </lineage>
</organism>
<proteinExistence type="predicted"/>
<name>A0ACD5XGM5_AVESA</name>
<evidence type="ECO:0000313" key="1">
    <source>
        <dbReference type="EnsemblPlants" id="AVESA.00010b.r2.4DG0790210.1.CDS"/>
    </source>
</evidence>
<dbReference type="Proteomes" id="UP001732700">
    <property type="component" value="Chromosome 4D"/>
</dbReference>
<accession>A0ACD5XGM5</accession>
<reference evidence="1" key="1">
    <citation type="submission" date="2021-05" db="EMBL/GenBank/DDBJ databases">
        <authorList>
            <person name="Scholz U."/>
            <person name="Mascher M."/>
            <person name="Fiebig A."/>
        </authorList>
    </citation>
    <scope>NUCLEOTIDE SEQUENCE [LARGE SCALE GENOMIC DNA]</scope>
</reference>
<protein>
    <submittedName>
        <fullName evidence="1">Uncharacterized protein</fullName>
    </submittedName>
</protein>
<sequence>MSSRAAAPQSRRHNVAFLRRRSQPPPPPSPAAAAANGKAKSSKPKSPDQAPPPSSLEERTVKQLRLTKALTLPEATAVSEACRRMASRRVDAALLTDASGMLSGIVTAEDISGRVIAEGCNPNETDVAKVMTRNPAFVMSNSSATEALQKMVQGNFRHLPVVEHGEVIAMLDITKFLYDAISRMEKAAEQGSAIAAAIEGVEQQWENEFAGPHAFIENLRDQMFKPSLSTIITENSSVPAVSPSDQVTLAAKKMREYRVNSVVVMEGNMLCGILTCKDLVLRLIAQNLSPEATLIEKVMTSNPARATLDTSILEALQSMHDGKFRHIPVADKSGQIVACLEALQLTHAAISMVEGVSGPNNVANTIVQKFWDSALALHPAEEHEAHSEESRTGTTASDNAIGKHTPPHVGNAFSFKIEDRKGRMHRFSCVSESLDELVSTIAYRLGTENEKANVNLLYNDDEGDRVLLATDSDLIAAIEHARSAGWKVLRLHMDMADDGSETGSAPVLLPVHTSAVQRGWPPLRLGVVAGAVAVAGVGVIVCLRRSEL</sequence>